<gene>
    <name evidence="5" type="ORF">COLSTE_00578</name>
</gene>
<dbReference type="eggNOG" id="ENOG5033A46">
    <property type="taxonomic scope" value="Bacteria"/>
</dbReference>
<organism evidence="5 6">
    <name type="scientific">Collinsella stercoris DSM 13279</name>
    <dbReference type="NCBI Taxonomy" id="445975"/>
    <lineage>
        <taxon>Bacteria</taxon>
        <taxon>Bacillati</taxon>
        <taxon>Actinomycetota</taxon>
        <taxon>Coriobacteriia</taxon>
        <taxon>Coriobacteriales</taxon>
        <taxon>Coriobacteriaceae</taxon>
        <taxon>Collinsella</taxon>
    </lineage>
</organism>
<keyword evidence="3" id="KW-0812">Transmembrane</keyword>
<comment type="caution">
    <text evidence="5">The sequence shown here is derived from an EMBL/GenBank/DDBJ whole genome shotgun (WGS) entry which is preliminary data.</text>
</comment>
<keyword evidence="3" id="KW-1133">Transmembrane helix</keyword>
<keyword evidence="3" id="KW-0472">Membrane</keyword>
<dbReference type="STRING" id="445975.COLSTE_00578"/>
<feature type="transmembrane region" description="Helical" evidence="3">
    <location>
        <begin position="57"/>
        <end position="74"/>
    </location>
</feature>
<dbReference type="Proteomes" id="UP000003560">
    <property type="component" value="Unassembled WGS sequence"/>
</dbReference>
<proteinExistence type="predicted"/>
<name>B6G937_9ACTN</name>
<dbReference type="InterPro" id="IPR029050">
    <property type="entry name" value="Immunoprotect_excell_Ig-like"/>
</dbReference>
<dbReference type="AlphaFoldDB" id="B6G937"/>
<dbReference type="EMBL" id="ABXJ01000030">
    <property type="protein sequence ID" value="EEA91234.1"/>
    <property type="molecule type" value="Genomic_DNA"/>
</dbReference>
<evidence type="ECO:0000256" key="1">
    <source>
        <dbReference type="ARBA" id="ARBA00022729"/>
    </source>
</evidence>
<reference evidence="5 6" key="1">
    <citation type="submission" date="2008-10" db="EMBL/GenBank/DDBJ databases">
        <title>Draft genome sequence of Collinsella stercoris (DSM 13279).</title>
        <authorList>
            <person name="Sudarsanam P."/>
            <person name="Ley R."/>
            <person name="Guruge J."/>
            <person name="Turnbaugh P.J."/>
            <person name="Mahowald M."/>
            <person name="Liep D."/>
            <person name="Gordon J."/>
        </authorList>
    </citation>
    <scope>NUCLEOTIDE SEQUENCE [LARGE SCALE GENOMIC DNA]</scope>
    <source>
        <strain evidence="5 6">DSM 13279</strain>
    </source>
</reference>
<dbReference type="HOGENOM" id="CLU_1132092_0_0_11"/>
<feature type="compositionally biased region" description="Polar residues" evidence="2">
    <location>
        <begin position="122"/>
        <end position="135"/>
    </location>
</feature>
<dbReference type="Pfam" id="PF11611">
    <property type="entry name" value="DUF4352"/>
    <property type="match status" value="1"/>
</dbReference>
<feature type="transmembrane region" description="Helical" evidence="3">
    <location>
        <begin position="86"/>
        <end position="108"/>
    </location>
</feature>
<reference evidence="5 6" key="2">
    <citation type="submission" date="2008-10" db="EMBL/GenBank/DDBJ databases">
        <authorList>
            <person name="Fulton L."/>
            <person name="Clifton S."/>
            <person name="Fulton B."/>
            <person name="Xu J."/>
            <person name="Minx P."/>
            <person name="Pepin K.H."/>
            <person name="Johnson M."/>
            <person name="Thiruvilangam P."/>
            <person name="Bhonagiri V."/>
            <person name="Nash W.E."/>
            <person name="Mardis E.R."/>
            <person name="Wilson R.K."/>
        </authorList>
    </citation>
    <scope>NUCLEOTIDE SEQUENCE [LARGE SCALE GENOMIC DNA]</scope>
    <source>
        <strain evidence="5 6">DSM 13279</strain>
    </source>
</reference>
<evidence type="ECO:0000259" key="4">
    <source>
        <dbReference type="Pfam" id="PF11611"/>
    </source>
</evidence>
<evidence type="ECO:0000256" key="3">
    <source>
        <dbReference type="SAM" id="Phobius"/>
    </source>
</evidence>
<dbReference type="Gene3D" id="2.60.40.1240">
    <property type="match status" value="1"/>
</dbReference>
<sequence length="264" mass="27012">MSIMGMSFGSQGEPLLGEVVYVGNTHSEHPRSGLAISGLIVGILALITSLLPIINNISFFAALVGAVLAIAGLVSCLRGKRGAKGLAVAAVAVNVVAIVAVLVSQSMYSSAIDSAVNGPQAVASSKGGTDSTAGSNKEDEEDVAENLAVGSKVELANGVTVSVDEIVTGLVNYDGTAMTGVRVTYVNNSDKTASFNSYDWKGESSNGVQSDSSYYSEATEDLSYGDLSAGGTVTGFVYFEGDLARVLYYSSAFSDAAAASWKIS</sequence>
<keyword evidence="6" id="KW-1185">Reference proteome</keyword>
<protein>
    <recommendedName>
        <fullName evidence="4">DUF4352 domain-containing protein</fullName>
    </recommendedName>
</protein>
<feature type="transmembrane region" description="Helical" evidence="3">
    <location>
        <begin position="33"/>
        <end position="51"/>
    </location>
</feature>
<evidence type="ECO:0000256" key="2">
    <source>
        <dbReference type="SAM" id="MobiDB-lite"/>
    </source>
</evidence>
<feature type="region of interest" description="Disordered" evidence="2">
    <location>
        <begin position="119"/>
        <end position="140"/>
    </location>
</feature>
<dbReference type="InterPro" id="IPR029051">
    <property type="entry name" value="DUF4352"/>
</dbReference>
<accession>B6G937</accession>
<evidence type="ECO:0000313" key="5">
    <source>
        <dbReference type="EMBL" id="EEA91234.1"/>
    </source>
</evidence>
<evidence type="ECO:0000313" key="6">
    <source>
        <dbReference type="Proteomes" id="UP000003560"/>
    </source>
</evidence>
<feature type="domain" description="DUF4352" evidence="4">
    <location>
        <begin position="178"/>
        <end position="240"/>
    </location>
</feature>
<keyword evidence="1" id="KW-0732">Signal</keyword>